<organism evidence="4 5">
    <name type="scientific">Chitinophaga niabensis</name>
    <dbReference type="NCBI Taxonomy" id="536979"/>
    <lineage>
        <taxon>Bacteria</taxon>
        <taxon>Pseudomonadati</taxon>
        <taxon>Bacteroidota</taxon>
        <taxon>Chitinophagia</taxon>
        <taxon>Chitinophagales</taxon>
        <taxon>Chitinophagaceae</taxon>
        <taxon>Chitinophaga</taxon>
    </lineage>
</organism>
<dbReference type="EMBL" id="FSRA01000001">
    <property type="protein sequence ID" value="SIN81674.1"/>
    <property type="molecule type" value="Genomic_DNA"/>
</dbReference>
<gene>
    <name evidence="4" type="ORF">SAMN04488055_1555</name>
</gene>
<feature type="coiled-coil region" evidence="1">
    <location>
        <begin position="396"/>
        <end position="430"/>
    </location>
</feature>
<dbReference type="SUPFAM" id="SSF52540">
    <property type="entry name" value="P-loop containing nucleoside triphosphate hydrolases"/>
    <property type="match status" value="1"/>
</dbReference>
<reference evidence="4 5" key="1">
    <citation type="submission" date="2016-11" db="EMBL/GenBank/DDBJ databases">
        <authorList>
            <person name="Jaros S."/>
            <person name="Januszkiewicz K."/>
            <person name="Wedrychowicz H."/>
        </authorList>
    </citation>
    <scope>NUCLEOTIDE SEQUENCE [LARGE SCALE GENOMIC DNA]</scope>
    <source>
        <strain evidence="4 5">DSM 24787</strain>
    </source>
</reference>
<dbReference type="Pfam" id="PF13614">
    <property type="entry name" value="AAA_31"/>
    <property type="match status" value="1"/>
</dbReference>
<keyword evidence="2" id="KW-0472">Membrane</keyword>
<keyword evidence="1" id="KW-0175">Coiled coil</keyword>
<dbReference type="GO" id="GO:0004713">
    <property type="term" value="F:protein tyrosine kinase activity"/>
    <property type="evidence" value="ECO:0007669"/>
    <property type="project" value="TreeGrafter"/>
</dbReference>
<feature type="coiled-coil region" evidence="1">
    <location>
        <begin position="259"/>
        <end position="318"/>
    </location>
</feature>
<evidence type="ECO:0000256" key="2">
    <source>
        <dbReference type="SAM" id="Phobius"/>
    </source>
</evidence>
<proteinExistence type="predicted"/>
<dbReference type="InterPro" id="IPR025669">
    <property type="entry name" value="AAA_dom"/>
</dbReference>
<keyword evidence="2" id="KW-0812">Transmembrane</keyword>
<evidence type="ECO:0000256" key="1">
    <source>
        <dbReference type="SAM" id="Coils"/>
    </source>
</evidence>
<sequence>MDVIYFVKALLKKKWWIIFSTALALVAAFFFTMGRAKLYVSSAQISTGFTMKDQITLRDENVNLYEADVKFENTIQTINSPLVISLLSYSLLIHDLTSNKPFRTLHEKDLKSPEYLQFNKEEGLRICRQKLDSLQMLTSYRPDERKLLEYMKLCKYDNESITKTLKVNRVPRTDYIDISYGSENPEQSAFVVNTLYQEFIRYYRSLRSERGVENVVTFEELVNKKKIELDAKVEALRSYKSSEGILNVEAASGTKMGQISQLEKDLLGEKSNLNLMQANLNNINDQINLANQGKTTYGNAGNNEIVNLRRQINQLNDEYIRTGSTDEKLADKLEALRKQYNTAVSKSGASTPGIVVSKDKLLQEKATVESNISATKLNIINLEKAINSLQYSVGSYANKEATVSTLQKEVDLAQEEYNKLKEKLNSAIDSRSVPVDNFRQTLKGQPAFKPESSKRIVIMGMVGMAVFMLSTLSILFKEFFDSSIKSPSNFLKSVHLKLIATINHADLNKYSILEVLQKRIEDKKAIVKRQNSFREFLRKLRFEIENSGKSIFLFTSTESQQGKTTLVQAVAYSLSLSNKRVLVIDTNFCNNDLTVQLEAKPTLETFSIAPQDFSIEKVRAIVTTYSIENIEVIGCRGGDYTPTEILPKNHLLNYLPQLKEYYDFILFEGAPLNEYTDSKELEKYAEGVVAIFSSKASIKQTDKESIEFLQGLGDKFLGAVLNNINDDYLEL</sequence>
<accession>A0A1N6EF97</accession>
<dbReference type="AlphaFoldDB" id="A0A1N6EF97"/>
<keyword evidence="5" id="KW-1185">Reference proteome</keyword>
<feature type="transmembrane region" description="Helical" evidence="2">
    <location>
        <begin position="15"/>
        <end position="34"/>
    </location>
</feature>
<dbReference type="InterPro" id="IPR050445">
    <property type="entry name" value="Bact_polysacc_biosynth/exp"/>
</dbReference>
<dbReference type="Proteomes" id="UP000185003">
    <property type="component" value="Unassembled WGS sequence"/>
</dbReference>
<dbReference type="RefSeq" id="WP_074238694.1">
    <property type="nucleotide sequence ID" value="NZ_FSRA01000001.1"/>
</dbReference>
<dbReference type="InterPro" id="IPR027417">
    <property type="entry name" value="P-loop_NTPase"/>
</dbReference>
<evidence type="ECO:0000313" key="4">
    <source>
        <dbReference type="EMBL" id="SIN81674.1"/>
    </source>
</evidence>
<evidence type="ECO:0000313" key="5">
    <source>
        <dbReference type="Proteomes" id="UP000185003"/>
    </source>
</evidence>
<name>A0A1N6EF97_9BACT</name>
<protein>
    <submittedName>
        <fullName evidence="4">Uncharacterized protein involved in exopolysaccharide biosynthesis</fullName>
    </submittedName>
</protein>
<dbReference type="STRING" id="536979.SAMN04488055_1555"/>
<feature type="domain" description="AAA" evidence="3">
    <location>
        <begin position="562"/>
        <end position="674"/>
    </location>
</feature>
<dbReference type="PANTHER" id="PTHR32309:SF13">
    <property type="entry name" value="FERRIC ENTEROBACTIN TRANSPORT PROTEIN FEPE"/>
    <property type="match status" value="1"/>
</dbReference>
<dbReference type="Gene3D" id="3.40.50.300">
    <property type="entry name" value="P-loop containing nucleotide triphosphate hydrolases"/>
    <property type="match status" value="1"/>
</dbReference>
<dbReference type="OrthoDB" id="972983at2"/>
<feature type="transmembrane region" description="Helical" evidence="2">
    <location>
        <begin position="456"/>
        <end position="476"/>
    </location>
</feature>
<dbReference type="PANTHER" id="PTHR32309">
    <property type="entry name" value="TYROSINE-PROTEIN KINASE"/>
    <property type="match status" value="1"/>
</dbReference>
<keyword evidence="2" id="KW-1133">Transmembrane helix</keyword>
<dbReference type="GO" id="GO:0005886">
    <property type="term" value="C:plasma membrane"/>
    <property type="evidence" value="ECO:0007669"/>
    <property type="project" value="TreeGrafter"/>
</dbReference>
<evidence type="ECO:0000259" key="3">
    <source>
        <dbReference type="Pfam" id="PF13614"/>
    </source>
</evidence>